<gene>
    <name evidence="4" type="ORF">EG68_07337</name>
</gene>
<evidence type="ECO:0000313" key="4">
    <source>
        <dbReference type="EMBL" id="KAF7256436.1"/>
    </source>
</evidence>
<dbReference type="Gene3D" id="1.25.40.420">
    <property type="match status" value="1"/>
</dbReference>
<evidence type="ECO:0000256" key="1">
    <source>
        <dbReference type="ARBA" id="ARBA00022441"/>
    </source>
</evidence>
<keyword evidence="5" id="KW-1185">Reference proteome</keyword>
<dbReference type="Proteomes" id="UP000822476">
    <property type="component" value="Unassembled WGS sequence"/>
</dbReference>
<dbReference type="InterPro" id="IPR000210">
    <property type="entry name" value="BTB/POZ_dom"/>
</dbReference>
<proteinExistence type="predicted"/>
<dbReference type="AlphaFoldDB" id="A0A8S9YSQ7"/>
<dbReference type="Pfam" id="PF07707">
    <property type="entry name" value="BACK"/>
    <property type="match status" value="1"/>
</dbReference>
<reference evidence="4" key="1">
    <citation type="submission" date="2019-07" db="EMBL/GenBank/DDBJ databases">
        <title>Annotation for the trematode Paragonimus miyazaki's.</title>
        <authorList>
            <person name="Choi Y.-J."/>
        </authorList>
    </citation>
    <scope>NUCLEOTIDE SEQUENCE</scope>
    <source>
        <strain evidence="4">Japan</strain>
    </source>
</reference>
<dbReference type="PROSITE" id="PS50097">
    <property type="entry name" value="BTB"/>
    <property type="match status" value="1"/>
</dbReference>
<dbReference type="SMART" id="SM00875">
    <property type="entry name" value="BACK"/>
    <property type="match status" value="1"/>
</dbReference>
<dbReference type="Gene3D" id="3.30.710.10">
    <property type="entry name" value="Potassium Channel Kv1.1, Chain A"/>
    <property type="match status" value="1"/>
</dbReference>
<dbReference type="Pfam" id="PF00651">
    <property type="entry name" value="BTB"/>
    <property type="match status" value="1"/>
</dbReference>
<keyword evidence="2" id="KW-0677">Repeat</keyword>
<dbReference type="EMBL" id="JTDE01003125">
    <property type="protein sequence ID" value="KAF7256436.1"/>
    <property type="molecule type" value="Genomic_DNA"/>
</dbReference>
<dbReference type="PANTHER" id="PTHR45632">
    <property type="entry name" value="LD33804P"/>
    <property type="match status" value="1"/>
</dbReference>
<organism evidence="4 5">
    <name type="scientific">Paragonimus skrjabini miyazakii</name>
    <dbReference type="NCBI Taxonomy" id="59628"/>
    <lineage>
        <taxon>Eukaryota</taxon>
        <taxon>Metazoa</taxon>
        <taxon>Spiralia</taxon>
        <taxon>Lophotrochozoa</taxon>
        <taxon>Platyhelminthes</taxon>
        <taxon>Trematoda</taxon>
        <taxon>Digenea</taxon>
        <taxon>Plagiorchiida</taxon>
        <taxon>Troglotremata</taxon>
        <taxon>Troglotrematidae</taxon>
        <taxon>Paragonimus</taxon>
    </lineage>
</organism>
<keyword evidence="1" id="KW-0880">Kelch repeat</keyword>
<evidence type="ECO:0000313" key="5">
    <source>
        <dbReference type="Proteomes" id="UP000822476"/>
    </source>
</evidence>
<dbReference type="InterPro" id="IPR011705">
    <property type="entry name" value="BACK"/>
</dbReference>
<accession>A0A8S9YSQ7</accession>
<dbReference type="InterPro" id="IPR011333">
    <property type="entry name" value="SKP1/BTB/POZ_sf"/>
</dbReference>
<dbReference type="OrthoDB" id="6228946at2759"/>
<sequence length="267" mass="31099">MSVNGKQFTDCTAASNILRMFNEQRMRGEECSFVLSNGTHSHNVHRCLLRAISPVIDKACQLDPTMREYCMKHLSERALDHFVQYIYTANLTLDESIVLEIGEQAERLQIPFISECSRTYIKESLSVENCVMYLLSAKRQNHEELKNICVRFCVDHYEEMVAHEGHLEIPPEEYVSILSDSELYVQDEGNLFNSVYVWLNHDRELRAQFAQQLSEHIRYPLLGVRKLLDMLKDEANSDFHDHICKALVDFGQLAEPLARSRWERRVS</sequence>
<evidence type="ECO:0000256" key="2">
    <source>
        <dbReference type="ARBA" id="ARBA00022737"/>
    </source>
</evidence>
<evidence type="ECO:0000259" key="3">
    <source>
        <dbReference type="PROSITE" id="PS50097"/>
    </source>
</evidence>
<feature type="domain" description="BTB" evidence="3">
    <location>
        <begin position="31"/>
        <end position="95"/>
    </location>
</feature>
<comment type="caution">
    <text evidence="4">The sequence shown here is derived from an EMBL/GenBank/DDBJ whole genome shotgun (WGS) entry which is preliminary data.</text>
</comment>
<dbReference type="PANTHER" id="PTHR45632:SF3">
    <property type="entry name" value="KELCH-LIKE PROTEIN 32"/>
    <property type="match status" value="1"/>
</dbReference>
<protein>
    <recommendedName>
        <fullName evidence="3">BTB domain-containing protein</fullName>
    </recommendedName>
</protein>
<name>A0A8S9YSQ7_9TREM</name>
<dbReference type="SUPFAM" id="SSF54695">
    <property type="entry name" value="POZ domain"/>
    <property type="match status" value="1"/>
</dbReference>